<reference evidence="1 2" key="1">
    <citation type="submission" date="2016-03" db="EMBL/GenBank/DDBJ databases">
        <title>Comparative genomics of the ectomycorrhizal sister species Rhizopogon vinicolor and Rhizopogon vesiculosus (Basidiomycota: Boletales) reveals a divergence of the mating type B locus.</title>
        <authorList>
            <person name="Mujic A.B."/>
            <person name="Kuo A."/>
            <person name="Tritt A."/>
            <person name="Lipzen A."/>
            <person name="Chen C."/>
            <person name="Johnson J."/>
            <person name="Sharma A."/>
            <person name="Barry K."/>
            <person name="Grigoriev I.V."/>
            <person name="Spatafora J.W."/>
        </authorList>
    </citation>
    <scope>NUCLEOTIDE SEQUENCE [LARGE SCALE GENOMIC DNA]</scope>
    <source>
        <strain evidence="1 2">AM-OR11-056</strain>
    </source>
</reference>
<comment type="caution">
    <text evidence="1">The sequence shown here is derived from an EMBL/GenBank/DDBJ whole genome shotgun (WGS) entry which is preliminary data.</text>
</comment>
<dbReference type="EMBL" id="LVVM01004187">
    <property type="protein sequence ID" value="OJA13341.1"/>
    <property type="molecule type" value="Genomic_DNA"/>
</dbReference>
<name>A0A1J8PWX5_9AGAM</name>
<dbReference type="SUPFAM" id="SSF47459">
    <property type="entry name" value="HLH, helix-loop-helix DNA-binding domain"/>
    <property type="match status" value="1"/>
</dbReference>
<dbReference type="GO" id="GO:0046983">
    <property type="term" value="F:protein dimerization activity"/>
    <property type="evidence" value="ECO:0007669"/>
    <property type="project" value="InterPro"/>
</dbReference>
<protein>
    <recommendedName>
        <fullName evidence="3">BHLH domain-containing protein</fullName>
    </recommendedName>
</protein>
<dbReference type="InterPro" id="IPR036638">
    <property type="entry name" value="HLH_DNA-bd_sf"/>
</dbReference>
<keyword evidence="2" id="KW-1185">Reference proteome</keyword>
<sequence>MYSSVKQAHCGSSLSPVSDASNIIRDDITGGTVKQNKTMQQKQYRDKEVGGFAELREAIRAATDDQEIPKTRHEILLKAAQQIKLLLSMNLRLHQQLNTLKPRAYSQMNNGHLTAPGQESAMSLHWNYDVEPAVMRRTAGITPQNTLHDFFIGVSSGVCDATIPAGVQDQTITISRDGNGVSYQYTSFGHPLNQPDISYGKYSW</sequence>
<evidence type="ECO:0008006" key="3">
    <source>
        <dbReference type="Google" id="ProtNLM"/>
    </source>
</evidence>
<dbReference type="OrthoDB" id="2632260at2759"/>
<dbReference type="AlphaFoldDB" id="A0A1J8PWX5"/>
<accession>A0A1J8PWX5</accession>
<gene>
    <name evidence="1" type="ORF">AZE42_05591</name>
</gene>
<proteinExistence type="predicted"/>
<dbReference type="Proteomes" id="UP000183567">
    <property type="component" value="Unassembled WGS sequence"/>
</dbReference>
<organism evidence="1 2">
    <name type="scientific">Rhizopogon vesiculosus</name>
    <dbReference type="NCBI Taxonomy" id="180088"/>
    <lineage>
        <taxon>Eukaryota</taxon>
        <taxon>Fungi</taxon>
        <taxon>Dikarya</taxon>
        <taxon>Basidiomycota</taxon>
        <taxon>Agaricomycotina</taxon>
        <taxon>Agaricomycetes</taxon>
        <taxon>Agaricomycetidae</taxon>
        <taxon>Boletales</taxon>
        <taxon>Suillineae</taxon>
        <taxon>Rhizopogonaceae</taxon>
        <taxon>Rhizopogon</taxon>
    </lineage>
</organism>
<evidence type="ECO:0000313" key="2">
    <source>
        <dbReference type="Proteomes" id="UP000183567"/>
    </source>
</evidence>
<evidence type="ECO:0000313" key="1">
    <source>
        <dbReference type="EMBL" id="OJA13341.1"/>
    </source>
</evidence>